<feature type="domain" description="OmpR/PhoB-type" evidence="5">
    <location>
        <begin position="123"/>
        <end position="221"/>
    </location>
</feature>
<evidence type="ECO:0000259" key="5">
    <source>
        <dbReference type="PROSITE" id="PS51755"/>
    </source>
</evidence>
<keyword evidence="2" id="KW-0597">Phosphoprotein</keyword>
<dbReference type="SUPFAM" id="SSF52172">
    <property type="entry name" value="CheY-like"/>
    <property type="match status" value="1"/>
</dbReference>
<dbReference type="Gene3D" id="3.40.50.2300">
    <property type="match status" value="1"/>
</dbReference>
<dbReference type="InterPro" id="IPR011006">
    <property type="entry name" value="CheY-like_superfamily"/>
</dbReference>
<dbReference type="EMBL" id="CP046052">
    <property type="protein sequence ID" value="QGM44679.1"/>
    <property type="molecule type" value="Genomic_DNA"/>
</dbReference>
<accession>A0A6B8K9Z8</accession>
<feature type="DNA-binding region" description="OmpR/PhoB-type" evidence="3">
    <location>
        <begin position="123"/>
        <end position="221"/>
    </location>
</feature>
<dbReference type="AlphaFoldDB" id="A0A6B8K9Z8"/>
<dbReference type="GO" id="GO:0006355">
    <property type="term" value="P:regulation of DNA-templated transcription"/>
    <property type="evidence" value="ECO:0007669"/>
    <property type="project" value="InterPro"/>
</dbReference>
<dbReference type="PANTHER" id="PTHR48111">
    <property type="entry name" value="REGULATOR OF RPOS"/>
    <property type="match status" value="1"/>
</dbReference>
<dbReference type="GO" id="GO:0005829">
    <property type="term" value="C:cytosol"/>
    <property type="evidence" value="ECO:0007669"/>
    <property type="project" value="TreeGrafter"/>
</dbReference>
<dbReference type="PROSITE" id="PS51755">
    <property type="entry name" value="OMPR_PHOB"/>
    <property type="match status" value="1"/>
</dbReference>
<dbReference type="InterPro" id="IPR039420">
    <property type="entry name" value="WalR-like"/>
</dbReference>
<evidence type="ECO:0000313" key="7">
    <source>
        <dbReference type="Proteomes" id="UP000309061"/>
    </source>
</evidence>
<evidence type="ECO:0000256" key="1">
    <source>
        <dbReference type="ARBA" id="ARBA00023125"/>
    </source>
</evidence>
<dbReference type="CDD" id="cd00383">
    <property type="entry name" value="trans_reg_C"/>
    <property type="match status" value="1"/>
</dbReference>
<feature type="domain" description="Response regulatory" evidence="4">
    <location>
        <begin position="2"/>
        <end position="116"/>
    </location>
</feature>
<dbReference type="Pfam" id="PF00486">
    <property type="entry name" value="Trans_reg_C"/>
    <property type="match status" value="1"/>
</dbReference>
<dbReference type="SMART" id="SM00862">
    <property type="entry name" value="Trans_reg_C"/>
    <property type="match status" value="1"/>
</dbReference>
<dbReference type="Pfam" id="PF00072">
    <property type="entry name" value="Response_reg"/>
    <property type="match status" value="1"/>
</dbReference>
<evidence type="ECO:0000313" key="6">
    <source>
        <dbReference type="EMBL" id="QGM44679.1"/>
    </source>
</evidence>
<dbReference type="InterPro" id="IPR001867">
    <property type="entry name" value="OmpR/PhoB-type_DNA-bd"/>
</dbReference>
<dbReference type="RefSeq" id="WP_136494975.1">
    <property type="nucleotide sequence ID" value="NZ_CP046052.1"/>
</dbReference>
<dbReference type="SMART" id="SM00448">
    <property type="entry name" value="REC"/>
    <property type="match status" value="1"/>
</dbReference>
<protein>
    <submittedName>
        <fullName evidence="6">Response regulator</fullName>
    </submittedName>
</protein>
<proteinExistence type="predicted"/>
<sequence>MRILLVEDEMEVALSISSALGRAGFVSDHVSSIDEARRALARQPYALVVLDRRLPDGDGISLTPEMRRMRPGIQVLMLTACNKTDEIVAGLDAGADDYLSKPFDFDELLARIRVGLRRHGDALPKIVVGDLSFDPRIRDVSVRGKSVIVHGRELTLLEVLMRHADRMVSRQSLLDEIYGPDDDIQPAALNVLVLRLRRTLEEHRAGVAIHSARGVGYMIGAVSA</sequence>
<dbReference type="GO" id="GO:0032993">
    <property type="term" value="C:protein-DNA complex"/>
    <property type="evidence" value="ECO:0007669"/>
    <property type="project" value="TreeGrafter"/>
</dbReference>
<name>A0A6B8K9Z8_9HYPH</name>
<dbReference type="GO" id="GO:0000976">
    <property type="term" value="F:transcription cis-regulatory region binding"/>
    <property type="evidence" value="ECO:0007669"/>
    <property type="project" value="TreeGrafter"/>
</dbReference>
<keyword evidence="1 3" id="KW-0238">DNA-binding</keyword>
<dbReference type="PANTHER" id="PTHR48111:SF36">
    <property type="entry name" value="TRANSCRIPTIONAL REGULATORY PROTEIN CUTR"/>
    <property type="match status" value="1"/>
</dbReference>
<dbReference type="InterPro" id="IPR001789">
    <property type="entry name" value="Sig_transdc_resp-reg_receiver"/>
</dbReference>
<dbReference type="InterPro" id="IPR036388">
    <property type="entry name" value="WH-like_DNA-bd_sf"/>
</dbReference>
<keyword evidence="7" id="KW-1185">Reference proteome</keyword>
<evidence type="ECO:0000259" key="4">
    <source>
        <dbReference type="PROSITE" id="PS50110"/>
    </source>
</evidence>
<dbReference type="Proteomes" id="UP000309061">
    <property type="component" value="Chromosome"/>
</dbReference>
<dbReference type="Gene3D" id="6.10.250.690">
    <property type="match status" value="1"/>
</dbReference>
<dbReference type="GO" id="GO:0000156">
    <property type="term" value="F:phosphorelay response regulator activity"/>
    <property type="evidence" value="ECO:0007669"/>
    <property type="project" value="TreeGrafter"/>
</dbReference>
<dbReference type="OrthoDB" id="9802426at2"/>
<dbReference type="KEGG" id="mhey:H2LOC_002680"/>
<organism evidence="6 7">
    <name type="scientific">Methylocystis heyeri</name>
    <dbReference type="NCBI Taxonomy" id="391905"/>
    <lineage>
        <taxon>Bacteria</taxon>
        <taxon>Pseudomonadati</taxon>
        <taxon>Pseudomonadota</taxon>
        <taxon>Alphaproteobacteria</taxon>
        <taxon>Hyphomicrobiales</taxon>
        <taxon>Methylocystaceae</taxon>
        <taxon>Methylocystis</taxon>
    </lineage>
</organism>
<reference evidence="6 7" key="1">
    <citation type="submission" date="2019-11" db="EMBL/GenBank/DDBJ databases">
        <title>The genome sequence of Methylocystis heyeri.</title>
        <authorList>
            <person name="Oshkin I.Y."/>
            <person name="Miroshnikov K."/>
            <person name="Dedysh S.N."/>
        </authorList>
    </citation>
    <scope>NUCLEOTIDE SEQUENCE [LARGE SCALE GENOMIC DNA]</scope>
    <source>
        <strain evidence="6 7">H2</strain>
    </source>
</reference>
<gene>
    <name evidence="6" type="ORF">H2LOC_002680</name>
</gene>
<dbReference type="PROSITE" id="PS50110">
    <property type="entry name" value="RESPONSE_REGULATORY"/>
    <property type="match status" value="1"/>
</dbReference>
<evidence type="ECO:0000256" key="3">
    <source>
        <dbReference type="PROSITE-ProRule" id="PRU01091"/>
    </source>
</evidence>
<dbReference type="Gene3D" id="1.10.10.10">
    <property type="entry name" value="Winged helix-like DNA-binding domain superfamily/Winged helix DNA-binding domain"/>
    <property type="match status" value="1"/>
</dbReference>
<feature type="modified residue" description="4-aspartylphosphate" evidence="2">
    <location>
        <position position="51"/>
    </location>
</feature>
<evidence type="ECO:0000256" key="2">
    <source>
        <dbReference type="PROSITE-ProRule" id="PRU00169"/>
    </source>
</evidence>